<proteinExistence type="predicted"/>
<feature type="transmembrane region" description="Helical" evidence="2">
    <location>
        <begin position="1021"/>
        <end position="1044"/>
    </location>
</feature>
<evidence type="ECO:0000256" key="2">
    <source>
        <dbReference type="SAM" id="Phobius"/>
    </source>
</evidence>
<sequence>MPSSVGVVGAEAAGKTSFVLALGATEAVAVTNEPHHLAPQYLWPGGNGRKKTPVLIVRRREEVPDGAAGDDIFVLLFDLTRRGSLAAVIAQWAHLSDAPGRRLLLVGTHADCTKEREVSSSQVREISGEFHGYEEVCCRPGSSGDEGMLRVQLLLTQWLGGRPAVIASDIPLARASICGGFPRPVVTMMMPSTSHSFPASPAGQQRPRMRADLWLYDPTEEVASSPVASGLGGDVKLRTISKAIYDIRGAVAEKSKALAKYRDRQMSHWLTRSRYFGPTESSRHKRWQEEQKKRKQQTQGHMHHHHYIGNVRHQSSAPDALQQQRVRSVSHPDKFEPPTRKPAARRGPSHLSSSSFSENEDSPGTPLERKSFMQPTELSKQRQRQLEADNAQQMKRVAAKRALRKQRRAASNDFFERSSMSAAAAFDSYLNCYDEMDMPPQLQPLSPSLDRRFPSMPSPASSVASSSSRREKSVGGEQRRSFDVDVSTPAVAQYPLELMSPGAEQVSCLPTPLPTTHLQSPVPPVMSPPAPSSQPSSVRSNHSDVSITLDGAEYDFLSDTVLKLATPDKPQEKLKPATSPSATTTEASPQETNAKTTPPPASQPHADPPISRTNTMCSSSSENFECSDIDDMLELNYSFYMPDNGFNYAPRIFEAIARPTMLRRLCSWCGGTGASRARRFASVLTASGTGDHEIGVYDLDTIYALSSAPGKAGVAVIRISGEQADSCLQQLSKNTALPEPRVLVQMIFDWKAVTATVLIVLWFLRASAALRKLYHPKTKEHLDDALVLSAETEAQRGQALRQLSGDVGEIYEGWRESLVKCLAYTEAMIDFGDDEDDVTDAAYEVAVERVRALADSIRGHLADGRRGEILRSGVQVAILGPPNAGKSSLLNVLARRPAAIVSSIAGTTRDVVQVPLNIAGYPVIVNDTAGLRETEDIVEKEGVLRAQQCASDADICVVMMDIQGAIAVLNKSDQFDENKITAVLDTFDAVQRNQLLVISCADGDNIDMFVDKLATAVKEKYVIGLLGCELCVFTWLLVSFATGWKCRQVHLQTVH</sequence>
<dbReference type="PANTHER" id="PTHR42714">
    <property type="entry name" value="TRNA MODIFICATION GTPASE GTPBP3"/>
    <property type="match status" value="1"/>
</dbReference>
<accession>A0A9W6TDC9</accession>
<feature type="compositionally biased region" description="Basic and acidic residues" evidence="1">
    <location>
        <begin position="330"/>
        <end position="339"/>
    </location>
</feature>
<dbReference type="GO" id="GO:0005525">
    <property type="term" value="F:GTP binding"/>
    <property type="evidence" value="ECO:0007669"/>
    <property type="project" value="InterPro"/>
</dbReference>
<evidence type="ECO:0000256" key="1">
    <source>
        <dbReference type="SAM" id="MobiDB-lite"/>
    </source>
</evidence>
<dbReference type="SUPFAM" id="SSF52540">
    <property type="entry name" value="P-loop containing nucleoside triphosphate hydrolases"/>
    <property type="match status" value="2"/>
</dbReference>
<comment type="caution">
    <text evidence="5">The sequence shown here is derived from an EMBL/GenBank/DDBJ whole genome shotgun (WGS) entry which is preliminary data.</text>
</comment>
<keyword evidence="2" id="KW-1133">Transmembrane helix</keyword>
<feature type="region of interest" description="Disordered" evidence="1">
    <location>
        <begin position="567"/>
        <end position="618"/>
    </location>
</feature>
<feature type="region of interest" description="Disordered" evidence="1">
    <location>
        <begin position="274"/>
        <end position="404"/>
    </location>
</feature>
<feature type="compositionally biased region" description="Low complexity" evidence="1">
    <location>
        <begin position="458"/>
        <end position="467"/>
    </location>
</feature>
<evidence type="ECO:0000313" key="5">
    <source>
        <dbReference type="EMBL" id="GMF11260.1"/>
    </source>
</evidence>
<organism evidence="5 6">
    <name type="scientific">Phytophthora lilii</name>
    <dbReference type="NCBI Taxonomy" id="2077276"/>
    <lineage>
        <taxon>Eukaryota</taxon>
        <taxon>Sar</taxon>
        <taxon>Stramenopiles</taxon>
        <taxon>Oomycota</taxon>
        <taxon>Peronosporomycetes</taxon>
        <taxon>Peronosporales</taxon>
        <taxon>Peronosporaceae</taxon>
        <taxon>Phytophthora</taxon>
    </lineage>
</organism>
<dbReference type="NCBIfam" id="TIGR00231">
    <property type="entry name" value="small_GTP"/>
    <property type="match status" value="1"/>
</dbReference>
<dbReference type="Pfam" id="PF01926">
    <property type="entry name" value="MMR_HSR1"/>
    <property type="match status" value="1"/>
</dbReference>
<dbReference type="InterPro" id="IPR025867">
    <property type="entry name" value="MnmE_helical"/>
</dbReference>
<feature type="domain" description="MnmE helical" evidence="4">
    <location>
        <begin position="788"/>
        <end position="1017"/>
    </location>
</feature>
<evidence type="ECO:0000313" key="6">
    <source>
        <dbReference type="Proteomes" id="UP001165083"/>
    </source>
</evidence>
<evidence type="ECO:0000259" key="4">
    <source>
        <dbReference type="Pfam" id="PF12631"/>
    </source>
</evidence>
<keyword evidence="2" id="KW-0812">Transmembrane</keyword>
<feature type="compositionally biased region" description="Low complexity" evidence="1">
    <location>
        <begin position="576"/>
        <end position="589"/>
    </location>
</feature>
<protein>
    <submittedName>
        <fullName evidence="5">Unnamed protein product</fullName>
    </submittedName>
</protein>
<dbReference type="GO" id="GO:0005737">
    <property type="term" value="C:cytoplasm"/>
    <property type="evidence" value="ECO:0007669"/>
    <property type="project" value="TreeGrafter"/>
</dbReference>
<feature type="region of interest" description="Disordered" evidence="1">
    <location>
        <begin position="507"/>
        <end position="543"/>
    </location>
</feature>
<dbReference type="Proteomes" id="UP001165083">
    <property type="component" value="Unassembled WGS sequence"/>
</dbReference>
<dbReference type="Gene3D" id="3.40.50.300">
    <property type="entry name" value="P-loop containing nucleotide triphosphate hydrolases"/>
    <property type="match status" value="2"/>
</dbReference>
<keyword evidence="6" id="KW-1185">Reference proteome</keyword>
<name>A0A9W6TDC9_9STRA</name>
<dbReference type="OrthoDB" id="160490at2759"/>
<reference evidence="5" key="1">
    <citation type="submission" date="2023-04" db="EMBL/GenBank/DDBJ databases">
        <title>Phytophthora lilii NBRC 32176.</title>
        <authorList>
            <person name="Ichikawa N."/>
            <person name="Sato H."/>
            <person name="Tonouchi N."/>
        </authorList>
    </citation>
    <scope>NUCLEOTIDE SEQUENCE</scope>
    <source>
        <strain evidence="5">NBRC 32176</strain>
    </source>
</reference>
<dbReference type="InterPro" id="IPR005225">
    <property type="entry name" value="Small_GTP-bd"/>
</dbReference>
<dbReference type="EMBL" id="BSXW01000072">
    <property type="protein sequence ID" value="GMF11260.1"/>
    <property type="molecule type" value="Genomic_DNA"/>
</dbReference>
<evidence type="ECO:0000259" key="3">
    <source>
        <dbReference type="Pfam" id="PF01926"/>
    </source>
</evidence>
<dbReference type="GO" id="GO:0002098">
    <property type="term" value="P:tRNA wobble uridine modification"/>
    <property type="evidence" value="ECO:0007669"/>
    <property type="project" value="TreeGrafter"/>
</dbReference>
<feature type="compositionally biased region" description="Basic residues" evidence="1">
    <location>
        <begin position="293"/>
        <end position="307"/>
    </location>
</feature>
<dbReference type="Gene3D" id="3.30.1360.120">
    <property type="entry name" value="Probable tRNA modification gtpase trme, domain 1"/>
    <property type="match status" value="1"/>
</dbReference>
<gene>
    <name evidence="5" type="ORF">Plil01_000198400</name>
</gene>
<keyword evidence="2" id="KW-0472">Membrane</keyword>
<dbReference type="CDD" id="cd00882">
    <property type="entry name" value="Ras_like_GTPase"/>
    <property type="match status" value="1"/>
</dbReference>
<feature type="region of interest" description="Disordered" evidence="1">
    <location>
        <begin position="441"/>
        <end position="486"/>
    </location>
</feature>
<dbReference type="AlphaFoldDB" id="A0A9W6TDC9"/>
<dbReference type="InterPro" id="IPR027266">
    <property type="entry name" value="TrmE/GcvT-like"/>
</dbReference>
<dbReference type="InterPro" id="IPR031168">
    <property type="entry name" value="G_TrmE"/>
</dbReference>
<dbReference type="Pfam" id="PF12631">
    <property type="entry name" value="MnmE_helical"/>
    <property type="match status" value="1"/>
</dbReference>
<feature type="transmembrane region" description="Helical" evidence="2">
    <location>
        <begin position="742"/>
        <end position="764"/>
    </location>
</feature>
<dbReference type="GO" id="GO:0030488">
    <property type="term" value="P:tRNA methylation"/>
    <property type="evidence" value="ECO:0007669"/>
    <property type="project" value="TreeGrafter"/>
</dbReference>
<feature type="compositionally biased region" description="Basic and acidic residues" evidence="1">
    <location>
        <begin position="468"/>
        <end position="483"/>
    </location>
</feature>
<feature type="compositionally biased region" description="Polar residues" evidence="1">
    <location>
        <begin position="312"/>
        <end position="327"/>
    </location>
</feature>
<feature type="compositionally biased region" description="Pro residues" evidence="1">
    <location>
        <begin position="521"/>
        <end position="532"/>
    </location>
</feature>
<dbReference type="InterPro" id="IPR006073">
    <property type="entry name" value="GTP-bd"/>
</dbReference>
<dbReference type="PANTHER" id="PTHR42714:SF2">
    <property type="entry name" value="TRNA MODIFICATION GTPASE GTPBP3, MITOCHONDRIAL"/>
    <property type="match status" value="1"/>
</dbReference>
<dbReference type="SUPFAM" id="SSF103025">
    <property type="entry name" value="Folate-binding domain"/>
    <property type="match status" value="1"/>
</dbReference>
<dbReference type="CDD" id="cd04164">
    <property type="entry name" value="trmE"/>
    <property type="match status" value="1"/>
</dbReference>
<dbReference type="InterPro" id="IPR027417">
    <property type="entry name" value="P-loop_NTPase"/>
</dbReference>
<feature type="domain" description="G" evidence="3">
    <location>
        <begin position="875"/>
        <end position="971"/>
    </location>
</feature>